<feature type="signal peptide" evidence="1">
    <location>
        <begin position="1"/>
        <end position="19"/>
    </location>
</feature>
<accession>A0A931J5K7</accession>
<dbReference type="AlphaFoldDB" id="A0A931J5K7"/>
<name>A0A931J5K7_9BURK</name>
<dbReference type="Proteomes" id="UP000613266">
    <property type="component" value="Unassembled WGS sequence"/>
</dbReference>
<keyword evidence="3" id="KW-1185">Reference proteome</keyword>
<dbReference type="EMBL" id="JAEDAK010000003">
    <property type="protein sequence ID" value="MBH9576600.1"/>
    <property type="molecule type" value="Genomic_DNA"/>
</dbReference>
<evidence type="ECO:0000256" key="1">
    <source>
        <dbReference type="SAM" id="SignalP"/>
    </source>
</evidence>
<dbReference type="PANTHER" id="PTHR35936">
    <property type="entry name" value="MEMBRANE-BOUND LYTIC MUREIN TRANSGLYCOSYLASE F"/>
    <property type="match status" value="1"/>
</dbReference>
<gene>
    <name evidence="2" type="ORF">I7X39_06770</name>
</gene>
<proteinExistence type="predicted"/>
<dbReference type="SUPFAM" id="SSF53850">
    <property type="entry name" value="Periplasmic binding protein-like II"/>
    <property type="match status" value="1"/>
</dbReference>
<evidence type="ECO:0000313" key="3">
    <source>
        <dbReference type="Proteomes" id="UP000613266"/>
    </source>
</evidence>
<feature type="chain" id="PRO_5037484333" evidence="1">
    <location>
        <begin position="20"/>
        <end position="241"/>
    </location>
</feature>
<dbReference type="RefSeq" id="WP_198110207.1">
    <property type="nucleotide sequence ID" value="NZ_JAEDAK010000003.1"/>
</dbReference>
<organism evidence="2 3">
    <name type="scientific">Inhella proteolytica</name>
    <dbReference type="NCBI Taxonomy" id="2795029"/>
    <lineage>
        <taxon>Bacteria</taxon>
        <taxon>Pseudomonadati</taxon>
        <taxon>Pseudomonadota</taxon>
        <taxon>Betaproteobacteria</taxon>
        <taxon>Burkholderiales</taxon>
        <taxon>Sphaerotilaceae</taxon>
        <taxon>Inhella</taxon>
    </lineage>
</organism>
<sequence length="241" mass="26862">MTRLRALLLASCLCAAAQAQEIVFVAPTNHTEPIASFGAGGLLQGGILKDIGDRLAERLQRKPRYLPVPSRRVSETLRKGEADLVCYVLPGWLEGEYRWSVPVLPNAEVVAARPEAPDIQRLDELQNQQVGTVIGYGYTHLLAEPGQPLPFIRQDALNTRSNLDKLAAGRMAYAISEELTLRDYVRRHPKSRLRVVMTVARYTAQCAQSLQSRLDFEGINQQLAAMVREGEIRRILARYGS</sequence>
<protein>
    <submittedName>
        <fullName evidence="2">Transporter substrate-binding domain-containing protein</fullName>
    </submittedName>
</protein>
<evidence type="ECO:0000313" key="2">
    <source>
        <dbReference type="EMBL" id="MBH9576600.1"/>
    </source>
</evidence>
<dbReference type="PANTHER" id="PTHR35936:SF6">
    <property type="entry name" value="AMINO ACID ABC TRANSPORTER SUBSTRATE-BINDING PAAT FAMILY PROTEIN"/>
    <property type="match status" value="1"/>
</dbReference>
<keyword evidence="1" id="KW-0732">Signal</keyword>
<reference evidence="2" key="1">
    <citation type="submission" date="2020-12" db="EMBL/GenBank/DDBJ databases">
        <title>The genome sequence of Inhella sp. 1Y17.</title>
        <authorList>
            <person name="Liu Y."/>
        </authorList>
    </citation>
    <scope>NUCLEOTIDE SEQUENCE</scope>
    <source>
        <strain evidence="2">1Y17</strain>
    </source>
</reference>
<comment type="caution">
    <text evidence="2">The sequence shown here is derived from an EMBL/GenBank/DDBJ whole genome shotgun (WGS) entry which is preliminary data.</text>
</comment>
<dbReference type="Gene3D" id="3.40.190.10">
    <property type="entry name" value="Periplasmic binding protein-like II"/>
    <property type="match status" value="2"/>
</dbReference>